<feature type="zinc finger region" description="dksA C4-type" evidence="4">
    <location>
        <begin position="99"/>
        <end position="123"/>
    </location>
</feature>
<keyword evidence="3" id="KW-0862">Zinc</keyword>
<dbReference type="Gene3D" id="1.20.120.910">
    <property type="entry name" value="DksA, coiled-coil domain"/>
    <property type="match status" value="1"/>
</dbReference>
<dbReference type="Pfam" id="PF01258">
    <property type="entry name" value="zf-dskA_traR"/>
    <property type="match status" value="1"/>
</dbReference>
<evidence type="ECO:0000256" key="3">
    <source>
        <dbReference type="ARBA" id="ARBA00022833"/>
    </source>
</evidence>
<sequence length="128" mass="13697">MVAGRPSRELSASEQGALRDLLTDERASTLATIATLASTWDDIVASSADVATDDEHDPDGATIAFERAHVQSLLDQARTRLDDLDHALDRLTSGVYGICTHCGNPIPLDRLRARPAATTCVACAPRTR</sequence>
<dbReference type="InterPro" id="IPR000962">
    <property type="entry name" value="Znf_DskA_TraR"/>
</dbReference>
<evidence type="ECO:0000313" key="7">
    <source>
        <dbReference type="Proteomes" id="UP000198683"/>
    </source>
</evidence>
<keyword evidence="7" id="KW-1185">Reference proteome</keyword>
<dbReference type="AlphaFoldDB" id="A0A1G9DJW6"/>
<gene>
    <name evidence="6" type="ORF">SAMN05421874_109171</name>
</gene>
<dbReference type="SUPFAM" id="SSF109635">
    <property type="entry name" value="DnaK suppressor protein DksA, alpha-hairpin domain"/>
    <property type="match status" value="1"/>
</dbReference>
<accession>A0A1G9DJW6</accession>
<name>A0A1G9DJW6_9ACTN</name>
<dbReference type="EMBL" id="FNFB01000009">
    <property type="protein sequence ID" value="SDK64134.1"/>
    <property type="molecule type" value="Genomic_DNA"/>
</dbReference>
<dbReference type="STRING" id="683260.SAMN05421874_109171"/>
<feature type="domain" description="Zinc finger DksA/TraR C4-type" evidence="5">
    <location>
        <begin position="95"/>
        <end position="125"/>
    </location>
</feature>
<dbReference type="GO" id="GO:0008270">
    <property type="term" value="F:zinc ion binding"/>
    <property type="evidence" value="ECO:0007669"/>
    <property type="project" value="UniProtKB-KW"/>
</dbReference>
<proteinExistence type="predicted"/>
<organism evidence="6 7">
    <name type="scientific">Nonomuraea maritima</name>
    <dbReference type="NCBI Taxonomy" id="683260"/>
    <lineage>
        <taxon>Bacteria</taxon>
        <taxon>Bacillati</taxon>
        <taxon>Actinomycetota</taxon>
        <taxon>Actinomycetes</taxon>
        <taxon>Streptosporangiales</taxon>
        <taxon>Streptosporangiaceae</taxon>
        <taxon>Nonomuraea</taxon>
    </lineage>
</organism>
<keyword evidence="1" id="KW-0479">Metal-binding</keyword>
<evidence type="ECO:0000256" key="1">
    <source>
        <dbReference type="ARBA" id="ARBA00022723"/>
    </source>
</evidence>
<keyword evidence="2" id="KW-0863">Zinc-finger</keyword>
<evidence type="ECO:0000256" key="4">
    <source>
        <dbReference type="PROSITE-ProRule" id="PRU00510"/>
    </source>
</evidence>
<evidence type="ECO:0000313" key="6">
    <source>
        <dbReference type="EMBL" id="SDK64134.1"/>
    </source>
</evidence>
<dbReference type="RefSeq" id="WP_090766011.1">
    <property type="nucleotide sequence ID" value="NZ_FNFB01000009.1"/>
</dbReference>
<reference evidence="6 7" key="1">
    <citation type="submission" date="2016-10" db="EMBL/GenBank/DDBJ databases">
        <authorList>
            <person name="de Groot N.N."/>
        </authorList>
    </citation>
    <scope>NUCLEOTIDE SEQUENCE [LARGE SCALE GENOMIC DNA]</scope>
    <source>
        <strain evidence="6 7">CGMCC 4.5681</strain>
    </source>
</reference>
<dbReference type="PANTHER" id="PTHR33823:SF2">
    <property type="entry name" value="RNA POLYMERASE-BINDING TRANSCRIPTION FACTOR DKSA"/>
    <property type="match status" value="1"/>
</dbReference>
<dbReference type="OrthoDB" id="1121111at2"/>
<dbReference type="PANTHER" id="PTHR33823">
    <property type="entry name" value="RNA POLYMERASE-BINDING TRANSCRIPTION FACTOR DKSA-RELATED"/>
    <property type="match status" value="1"/>
</dbReference>
<evidence type="ECO:0000256" key="2">
    <source>
        <dbReference type="ARBA" id="ARBA00022771"/>
    </source>
</evidence>
<dbReference type="Proteomes" id="UP000198683">
    <property type="component" value="Unassembled WGS sequence"/>
</dbReference>
<dbReference type="InterPro" id="IPR037187">
    <property type="entry name" value="DnaK_N"/>
</dbReference>
<evidence type="ECO:0000259" key="5">
    <source>
        <dbReference type="Pfam" id="PF01258"/>
    </source>
</evidence>
<dbReference type="PROSITE" id="PS51128">
    <property type="entry name" value="ZF_DKSA_2"/>
    <property type="match status" value="1"/>
</dbReference>
<dbReference type="SUPFAM" id="SSF57716">
    <property type="entry name" value="Glucocorticoid receptor-like (DNA-binding domain)"/>
    <property type="match status" value="1"/>
</dbReference>
<protein>
    <submittedName>
        <fullName evidence="6">RNA polymerase-binding transcription factor DksA</fullName>
    </submittedName>
</protein>